<evidence type="ECO:0000256" key="1">
    <source>
        <dbReference type="SAM" id="MobiDB-lite"/>
    </source>
</evidence>
<dbReference type="EMBL" id="CP060724">
    <property type="protein sequence ID" value="QNN75199.1"/>
    <property type="molecule type" value="Genomic_DNA"/>
</dbReference>
<organism evidence="2 3">
    <name type="scientific">Weissella diestrammenae</name>
    <dbReference type="NCBI Taxonomy" id="1162633"/>
    <lineage>
        <taxon>Bacteria</taxon>
        <taxon>Bacillati</taxon>
        <taxon>Bacillota</taxon>
        <taxon>Bacilli</taxon>
        <taxon>Lactobacillales</taxon>
        <taxon>Lactobacillaceae</taxon>
        <taxon>Weissella</taxon>
    </lineage>
</organism>
<dbReference type="Proteomes" id="UP000515800">
    <property type="component" value="Chromosome"/>
</dbReference>
<feature type="region of interest" description="Disordered" evidence="1">
    <location>
        <begin position="31"/>
        <end position="83"/>
    </location>
</feature>
<gene>
    <name evidence="2" type="ORF">H9L19_07485</name>
</gene>
<feature type="compositionally biased region" description="Polar residues" evidence="1">
    <location>
        <begin position="33"/>
        <end position="55"/>
    </location>
</feature>
<reference evidence="2 3" key="1">
    <citation type="submission" date="2020-08" db="EMBL/GenBank/DDBJ databases">
        <title>Genome sequence of Weissella diestrammenae KACC 16890T.</title>
        <authorList>
            <person name="Hyun D.-W."/>
            <person name="Bae J.-W."/>
        </authorList>
    </citation>
    <scope>NUCLEOTIDE SEQUENCE [LARGE SCALE GENOMIC DNA]</scope>
    <source>
        <strain evidence="2 3">KACC 16890</strain>
    </source>
</reference>
<keyword evidence="3" id="KW-1185">Reference proteome</keyword>
<evidence type="ECO:0000313" key="2">
    <source>
        <dbReference type="EMBL" id="QNN75199.1"/>
    </source>
</evidence>
<evidence type="ECO:0000313" key="3">
    <source>
        <dbReference type="Proteomes" id="UP000515800"/>
    </source>
</evidence>
<proteinExistence type="predicted"/>
<feature type="compositionally biased region" description="Low complexity" evidence="1">
    <location>
        <begin position="66"/>
        <end position="83"/>
    </location>
</feature>
<dbReference type="RefSeq" id="WP_187529033.1">
    <property type="nucleotide sequence ID" value="NZ_CP060724.1"/>
</dbReference>
<dbReference type="AlphaFoldDB" id="A0A7G9T524"/>
<sequence>MKASKKILCKLILIIVAVGGAYKIGTIRDNRQDQASSSHQVELNSSKKAKSNVTSKDTDKNLPDKSSSSFLSGGEASEASSELETLMKSTSGISITKENVQEARNQIRAQGINDGDFSDLDIAKVIDKANQSSLDYKSAIKSIYPHYFD</sequence>
<dbReference type="KEGG" id="wdi:H9L19_07485"/>
<name>A0A7G9T524_9LACO</name>
<protein>
    <submittedName>
        <fullName evidence="2">Uncharacterized protein</fullName>
    </submittedName>
</protein>
<accession>A0A7G9T524</accession>